<dbReference type="Gene3D" id="3.40.50.720">
    <property type="entry name" value="NAD(P)-binding Rossmann-like Domain"/>
    <property type="match status" value="1"/>
</dbReference>
<dbReference type="Proteomes" id="UP001501319">
    <property type="component" value="Unassembled WGS sequence"/>
</dbReference>
<dbReference type="SUPFAM" id="SSF51735">
    <property type="entry name" value="NAD(P)-binding Rossmann-fold domains"/>
    <property type="match status" value="1"/>
</dbReference>
<dbReference type="Pfam" id="PF13561">
    <property type="entry name" value="adh_short_C2"/>
    <property type="match status" value="1"/>
</dbReference>
<evidence type="ECO:0000313" key="3">
    <source>
        <dbReference type="Proteomes" id="UP001501319"/>
    </source>
</evidence>
<proteinExistence type="inferred from homology"/>
<dbReference type="InterPro" id="IPR002347">
    <property type="entry name" value="SDR_fam"/>
</dbReference>
<gene>
    <name evidence="2" type="ORF">GCM10009744_49840</name>
</gene>
<dbReference type="RefSeq" id="WP_344114470.1">
    <property type="nucleotide sequence ID" value="NZ_BAAANE010000008.1"/>
</dbReference>
<dbReference type="InterPro" id="IPR050259">
    <property type="entry name" value="SDR"/>
</dbReference>
<evidence type="ECO:0000256" key="1">
    <source>
        <dbReference type="ARBA" id="ARBA00006484"/>
    </source>
</evidence>
<sequence>MSQTALVTGATSGIGRAIALELGKAGHEVVVHGRDALRGAATVEAITRAGGRARFIAADLTDADDVRRLAAAAGQIDVLVNNGGLSAFAPTAEFPVDRFDALFAGNVRAPFLLVAAFAPGMAERGNGSIISIGSMVGAIGLPGGAAYGGTKAALSAMTRAWAAEFSAKNVRVNLVAPGPVYTDGADSDFIKYLGSTTAMDRGAEPREIAEVVAFLASPAAGYITGATIAVDGGRTAI</sequence>
<protein>
    <submittedName>
        <fullName evidence="2">SDR family oxidoreductase</fullName>
    </submittedName>
</protein>
<dbReference type="PROSITE" id="PS00061">
    <property type="entry name" value="ADH_SHORT"/>
    <property type="match status" value="1"/>
</dbReference>
<name>A0ABN2FL30_9ACTN</name>
<dbReference type="PRINTS" id="PR00081">
    <property type="entry name" value="GDHRDH"/>
</dbReference>
<dbReference type="InterPro" id="IPR036291">
    <property type="entry name" value="NAD(P)-bd_dom_sf"/>
</dbReference>
<reference evidence="2 3" key="1">
    <citation type="journal article" date="2019" name="Int. J. Syst. Evol. Microbiol.">
        <title>The Global Catalogue of Microorganisms (GCM) 10K type strain sequencing project: providing services to taxonomists for standard genome sequencing and annotation.</title>
        <authorList>
            <consortium name="The Broad Institute Genomics Platform"/>
            <consortium name="The Broad Institute Genome Sequencing Center for Infectious Disease"/>
            <person name="Wu L."/>
            <person name="Ma J."/>
        </authorList>
    </citation>
    <scope>NUCLEOTIDE SEQUENCE [LARGE SCALE GENOMIC DNA]</scope>
    <source>
        <strain evidence="2 3">JCM 14306</strain>
    </source>
</reference>
<dbReference type="PANTHER" id="PTHR42879">
    <property type="entry name" value="3-OXOACYL-(ACYL-CARRIER-PROTEIN) REDUCTASE"/>
    <property type="match status" value="1"/>
</dbReference>
<organism evidence="2 3">
    <name type="scientific">Kribbella alba</name>
    <dbReference type="NCBI Taxonomy" id="190197"/>
    <lineage>
        <taxon>Bacteria</taxon>
        <taxon>Bacillati</taxon>
        <taxon>Actinomycetota</taxon>
        <taxon>Actinomycetes</taxon>
        <taxon>Propionibacteriales</taxon>
        <taxon>Kribbellaceae</taxon>
        <taxon>Kribbella</taxon>
    </lineage>
</organism>
<dbReference type="PANTHER" id="PTHR42879:SF2">
    <property type="entry name" value="3-OXOACYL-[ACYL-CARRIER-PROTEIN] REDUCTASE FABG"/>
    <property type="match status" value="1"/>
</dbReference>
<dbReference type="CDD" id="cd05233">
    <property type="entry name" value="SDR_c"/>
    <property type="match status" value="1"/>
</dbReference>
<dbReference type="InterPro" id="IPR020904">
    <property type="entry name" value="Sc_DH/Rdtase_CS"/>
</dbReference>
<dbReference type="EMBL" id="BAAANE010000008">
    <property type="protein sequence ID" value="GAA1651999.1"/>
    <property type="molecule type" value="Genomic_DNA"/>
</dbReference>
<accession>A0ABN2FL30</accession>
<evidence type="ECO:0000313" key="2">
    <source>
        <dbReference type="EMBL" id="GAA1651999.1"/>
    </source>
</evidence>
<comment type="caution">
    <text evidence="2">The sequence shown here is derived from an EMBL/GenBank/DDBJ whole genome shotgun (WGS) entry which is preliminary data.</text>
</comment>
<comment type="similarity">
    <text evidence="1">Belongs to the short-chain dehydrogenases/reductases (SDR) family.</text>
</comment>
<dbReference type="PRINTS" id="PR00080">
    <property type="entry name" value="SDRFAMILY"/>
</dbReference>
<keyword evidence="3" id="KW-1185">Reference proteome</keyword>